<dbReference type="InterPro" id="IPR051552">
    <property type="entry name" value="HptR"/>
</dbReference>
<protein>
    <submittedName>
        <fullName evidence="11">Two-component system response regulator YesN</fullName>
    </submittedName>
</protein>
<dbReference type="RefSeq" id="WP_132016773.1">
    <property type="nucleotide sequence ID" value="NZ_SLUN01000041.1"/>
</dbReference>
<dbReference type="PANTHER" id="PTHR42713:SF3">
    <property type="entry name" value="TRANSCRIPTIONAL REGULATORY PROTEIN HPTR"/>
    <property type="match status" value="1"/>
</dbReference>
<dbReference type="AlphaFoldDB" id="A0A4R1R050"/>
<dbReference type="InterPro" id="IPR020449">
    <property type="entry name" value="Tscrpt_reg_AraC-type_HTH"/>
</dbReference>
<dbReference type="GO" id="GO:0005737">
    <property type="term" value="C:cytoplasm"/>
    <property type="evidence" value="ECO:0007669"/>
    <property type="project" value="UniProtKB-SubCell"/>
</dbReference>
<dbReference type="InterPro" id="IPR011006">
    <property type="entry name" value="CheY-like_superfamily"/>
</dbReference>
<evidence type="ECO:0000256" key="8">
    <source>
        <dbReference type="PROSITE-ProRule" id="PRU00169"/>
    </source>
</evidence>
<keyword evidence="3 8" id="KW-0597">Phosphoprotein</keyword>
<dbReference type="Proteomes" id="UP000295008">
    <property type="component" value="Unassembled WGS sequence"/>
</dbReference>
<evidence type="ECO:0000256" key="3">
    <source>
        <dbReference type="ARBA" id="ARBA00022553"/>
    </source>
</evidence>
<organism evidence="11 12">
    <name type="scientific">Hydrogenispora ethanolica</name>
    <dbReference type="NCBI Taxonomy" id="1082276"/>
    <lineage>
        <taxon>Bacteria</taxon>
        <taxon>Bacillati</taxon>
        <taxon>Bacillota</taxon>
        <taxon>Hydrogenispora</taxon>
    </lineage>
</organism>
<dbReference type="CDD" id="cd17536">
    <property type="entry name" value="REC_YesN-like"/>
    <property type="match status" value="1"/>
</dbReference>
<name>A0A4R1R050_HYDET</name>
<dbReference type="SMART" id="SM00448">
    <property type="entry name" value="REC"/>
    <property type="match status" value="1"/>
</dbReference>
<keyword evidence="12" id="KW-1185">Reference proteome</keyword>
<sequence length="532" mass="57848">MPVKVLLADDEPLIVRGLRKLVDWGSLGMELAGEASDGNGAERLLLAEEPDIFISDICMPGKTGIELLKLITERRLRTKVIFLSGYQDFSYAKDALAFGALDYILKPIAKEQLERTLRKAIALIDRESEAAANRDRLLSYESERRKLLQRSLVEGLLDGQPPAPAADYQVCGIAADCPGYTVLVIAIERLGRQAALTPEEQLLKYAVFNLIEQQVSAANSGVTLERGNQLAVILFHHAPGLGQAAALGTAAALKDAVYGRTAAGIVVGRGESVPELAGIAHSCQTALADLAQKIFFGADPTLPEASEPARHRSDDLYPEQKKLIDSLLSHETEAGAGCLARLQTIIRSLAAGDRAAAIGYYLSLVGQVQLELSRFGLAAGPLAPDGPDILKELGDSETFAQLAARAAGYIQGLPGQLAAALKSWETADLRKVKDYIAAHYRENITLETAAAIAFMNPNYFSAFFKKHTGENFKDFLLRVRMEQALRILLTSGAKTYEIAAEVGFNDAKHFSEMFKKYYGKNPLEYKRDLNRG</sequence>
<evidence type="ECO:0000259" key="9">
    <source>
        <dbReference type="PROSITE" id="PS01124"/>
    </source>
</evidence>
<dbReference type="SMART" id="SM00342">
    <property type="entry name" value="HTH_ARAC"/>
    <property type="match status" value="1"/>
</dbReference>
<dbReference type="Pfam" id="PF12833">
    <property type="entry name" value="HTH_18"/>
    <property type="match status" value="1"/>
</dbReference>
<feature type="modified residue" description="4-aspartylphosphate" evidence="8">
    <location>
        <position position="56"/>
    </location>
</feature>
<dbReference type="InterPro" id="IPR001789">
    <property type="entry name" value="Sig_transdc_resp-reg_receiver"/>
</dbReference>
<dbReference type="PROSITE" id="PS01124">
    <property type="entry name" value="HTH_ARAC_FAMILY_2"/>
    <property type="match status" value="1"/>
</dbReference>
<evidence type="ECO:0000256" key="1">
    <source>
        <dbReference type="ARBA" id="ARBA00004496"/>
    </source>
</evidence>
<dbReference type="PANTHER" id="PTHR42713">
    <property type="entry name" value="HISTIDINE KINASE-RELATED"/>
    <property type="match status" value="1"/>
</dbReference>
<evidence type="ECO:0000256" key="2">
    <source>
        <dbReference type="ARBA" id="ARBA00022490"/>
    </source>
</evidence>
<dbReference type="GO" id="GO:0003700">
    <property type="term" value="F:DNA-binding transcription factor activity"/>
    <property type="evidence" value="ECO:0007669"/>
    <property type="project" value="InterPro"/>
</dbReference>
<evidence type="ECO:0000313" key="12">
    <source>
        <dbReference type="Proteomes" id="UP000295008"/>
    </source>
</evidence>
<evidence type="ECO:0000259" key="10">
    <source>
        <dbReference type="PROSITE" id="PS50110"/>
    </source>
</evidence>
<dbReference type="Gene3D" id="3.40.50.2300">
    <property type="match status" value="1"/>
</dbReference>
<feature type="domain" description="HTH araC/xylS-type" evidence="9">
    <location>
        <begin position="430"/>
        <end position="528"/>
    </location>
</feature>
<dbReference type="GO" id="GO:0043565">
    <property type="term" value="F:sequence-specific DNA binding"/>
    <property type="evidence" value="ECO:0007669"/>
    <property type="project" value="InterPro"/>
</dbReference>
<dbReference type="PROSITE" id="PS50110">
    <property type="entry name" value="RESPONSE_REGULATORY"/>
    <property type="match status" value="1"/>
</dbReference>
<dbReference type="OrthoDB" id="9794370at2"/>
<evidence type="ECO:0000256" key="6">
    <source>
        <dbReference type="ARBA" id="ARBA00023125"/>
    </source>
</evidence>
<dbReference type="InterPro" id="IPR009057">
    <property type="entry name" value="Homeodomain-like_sf"/>
</dbReference>
<dbReference type="Gene3D" id="1.10.10.60">
    <property type="entry name" value="Homeodomain-like"/>
    <property type="match status" value="2"/>
</dbReference>
<dbReference type="SUPFAM" id="SSF52172">
    <property type="entry name" value="CheY-like"/>
    <property type="match status" value="1"/>
</dbReference>
<dbReference type="SUPFAM" id="SSF46689">
    <property type="entry name" value="Homeodomain-like"/>
    <property type="match status" value="2"/>
</dbReference>
<evidence type="ECO:0000256" key="4">
    <source>
        <dbReference type="ARBA" id="ARBA00023012"/>
    </source>
</evidence>
<dbReference type="EMBL" id="SLUN01000041">
    <property type="protein sequence ID" value="TCL58638.1"/>
    <property type="molecule type" value="Genomic_DNA"/>
</dbReference>
<keyword evidence="7" id="KW-0804">Transcription</keyword>
<evidence type="ECO:0000256" key="5">
    <source>
        <dbReference type="ARBA" id="ARBA00023015"/>
    </source>
</evidence>
<accession>A0A4R1R050</accession>
<keyword evidence="2" id="KW-0963">Cytoplasm</keyword>
<comment type="subcellular location">
    <subcellularLocation>
        <location evidence="1">Cytoplasm</location>
    </subcellularLocation>
</comment>
<evidence type="ECO:0000256" key="7">
    <source>
        <dbReference type="ARBA" id="ARBA00023163"/>
    </source>
</evidence>
<comment type="caution">
    <text evidence="11">The sequence shown here is derived from an EMBL/GenBank/DDBJ whole genome shotgun (WGS) entry which is preliminary data.</text>
</comment>
<keyword evidence="6" id="KW-0238">DNA-binding</keyword>
<feature type="domain" description="Response regulatory" evidence="10">
    <location>
        <begin position="4"/>
        <end position="121"/>
    </location>
</feature>
<reference evidence="11 12" key="1">
    <citation type="submission" date="2019-03" db="EMBL/GenBank/DDBJ databases">
        <title>Genomic Encyclopedia of Type Strains, Phase IV (KMG-IV): sequencing the most valuable type-strain genomes for metagenomic binning, comparative biology and taxonomic classification.</title>
        <authorList>
            <person name="Goeker M."/>
        </authorList>
    </citation>
    <scope>NUCLEOTIDE SEQUENCE [LARGE SCALE GENOMIC DNA]</scope>
    <source>
        <strain evidence="11 12">LX-B</strain>
    </source>
</reference>
<evidence type="ECO:0000313" key="11">
    <source>
        <dbReference type="EMBL" id="TCL58638.1"/>
    </source>
</evidence>
<dbReference type="Pfam" id="PF00072">
    <property type="entry name" value="Response_reg"/>
    <property type="match status" value="1"/>
</dbReference>
<gene>
    <name evidence="11" type="ORF">EDC14_104131</name>
</gene>
<proteinExistence type="predicted"/>
<dbReference type="PRINTS" id="PR00032">
    <property type="entry name" value="HTHARAC"/>
</dbReference>
<dbReference type="GO" id="GO:0000160">
    <property type="term" value="P:phosphorelay signal transduction system"/>
    <property type="evidence" value="ECO:0007669"/>
    <property type="project" value="UniProtKB-KW"/>
</dbReference>
<keyword evidence="5" id="KW-0805">Transcription regulation</keyword>
<keyword evidence="4" id="KW-0902">Two-component regulatory system</keyword>
<dbReference type="InterPro" id="IPR018060">
    <property type="entry name" value="HTH_AraC"/>
</dbReference>